<dbReference type="AlphaFoldDB" id="A0AAU9MLV8"/>
<comment type="caution">
    <text evidence="2">The sequence shown here is derived from an EMBL/GenBank/DDBJ whole genome shotgun (WGS) entry which is preliminary data.</text>
</comment>
<feature type="region of interest" description="Disordered" evidence="1">
    <location>
        <begin position="1"/>
        <end position="26"/>
    </location>
</feature>
<protein>
    <submittedName>
        <fullName evidence="2">Uncharacterized protein</fullName>
    </submittedName>
</protein>
<dbReference type="Proteomes" id="UP001157418">
    <property type="component" value="Unassembled WGS sequence"/>
</dbReference>
<evidence type="ECO:0000313" key="2">
    <source>
        <dbReference type="EMBL" id="CAH1421618.1"/>
    </source>
</evidence>
<evidence type="ECO:0000256" key="1">
    <source>
        <dbReference type="SAM" id="MobiDB-lite"/>
    </source>
</evidence>
<evidence type="ECO:0000313" key="3">
    <source>
        <dbReference type="Proteomes" id="UP001157418"/>
    </source>
</evidence>
<organism evidence="2 3">
    <name type="scientific">Lactuca virosa</name>
    <dbReference type="NCBI Taxonomy" id="75947"/>
    <lineage>
        <taxon>Eukaryota</taxon>
        <taxon>Viridiplantae</taxon>
        <taxon>Streptophyta</taxon>
        <taxon>Embryophyta</taxon>
        <taxon>Tracheophyta</taxon>
        <taxon>Spermatophyta</taxon>
        <taxon>Magnoliopsida</taxon>
        <taxon>eudicotyledons</taxon>
        <taxon>Gunneridae</taxon>
        <taxon>Pentapetalae</taxon>
        <taxon>asterids</taxon>
        <taxon>campanulids</taxon>
        <taxon>Asterales</taxon>
        <taxon>Asteraceae</taxon>
        <taxon>Cichorioideae</taxon>
        <taxon>Cichorieae</taxon>
        <taxon>Lactucinae</taxon>
        <taxon>Lactuca</taxon>
    </lineage>
</organism>
<sequence length="101" mass="12278">MEESSRRGAWTKETPNPSPCRGLHRESREKKRERILWNDFFKHLLINLSLRRRRRRRTTTTTTATRILISSVFQSIVPTNFKQMKMLRRELQNHEIRRISC</sequence>
<gene>
    <name evidence="2" type="ORF">LVIROSA_LOCUS9009</name>
</gene>
<name>A0AAU9MLV8_9ASTR</name>
<dbReference type="EMBL" id="CAKMRJ010001112">
    <property type="protein sequence ID" value="CAH1421618.1"/>
    <property type="molecule type" value="Genomic_DNA"/>
</dbReference>
<keyword evidence="3" id="KW-1185">Reference proteome</keyword>
<reference evidence="2 3" key="1">
    <citation type="submission" date="2022-01" db="EMBL/GenBank/DDBJ databases">
        <authorList>
            <person name="Xiong W."/>
            <person name="Schranz E."/>
        </authorList>
    </citation>
    <scope>NUCLEOTIDE SEQUENCE [LARGE SCALE GENOMIC DNA]</scope>
</reference>
<accession>A0AAU9MLV8</accession>
<proteinExistence type="predicted"/>